<protein>
    <recommendedName>
        <fullName evidence="15">lytic cellulose monooxygenase (C4-dehydrogenating)</fullName>
        <ecNumber evidence="15">1.14.99.56</ecNumber>
    </recommendedName>
</protein>
<keyword evidence="9" id="KW-0503">Monooxygenase</keyword>
<keyword evidence="19" id="KW-1185">Reference proteome</keyword>
<dbReference type="InterPro" id="IPR049892">
    <property type="entry name" value="AA9"/>
</dbReference>
<dbReference type="AlphaFoldDB" id="A0A7U2I9B4"/>
<evidence type="ECO:0000256" key="3">
    <source>
        <dbReference type="ARBA" id="ARBA00022525"/>
    </source>
</evidence>
<feature type="domain" description="Auxiliary Activity family 9 catalytic" evidence="17">
    <location>
        <begin position="20"/>
        <end position="229"/>
    </location>
</feature>
<evidence type="ECO:0000256" key="14">
    <source>
        <dbReference type="ARBA" id="ARBA00045077"/>
    </source>
</evidence>
<keyword evidence="6" id="KW-0136">Cellulose degradation</keyword>
<evidence type="ECO:0000256" key="6">
    <source>
        <dbReference type="ARBA" id="ARBA00023001"/>
    </source>
</evidence>
<dbReference type="EC" id="1.14.99.56" evidence="15"/>
<dbReference type="EMBL" id="CP069041">
    <property type="protein sequence ID" value="QRD05643.1"/>
    <property type="molecule type" value="Genomic_DNA"/>
</dbReference>
<dbReference type="OrthoDB" id="6038816at2759"/>
<dbReference type="GO" id="GO:0005576">
    <property type="term" value="C:extracellular region"/>
    <property type="evidence" value="ECO:0007669"/>
    <property type="project" value="UniProtKB-SubCell"/>
</dbReference>
<evidence type="ECO:0000256" key="1">
    <source>
        <dbReference type="ARBA" id="ARBA00001973"/>
    </source>
</evidence>
<proteinExistence type="inferred from homology"/>
<comment type="cofactor">
    <cofactor evidence="1">
        <name>Cu(2+)</name>
        <dbReference type="ChEBI" id="CHEBI:29036"/>
    </cofactor>
</comment>
<comment type="similarity">
    <text evidence="13">Belongs to the polysaccharide monooxygenase AA9 family.</text>
</comment>
<evidence type="ECO:0000313" key="19">
    <source>
        <dbReference type="Proteomes" id="UP000663193"/>
    </source>
</evidence>
<dbReference type="GO" id="GO:0004497">
    <property type="term" value="F:monooxygenase activity"/>
    <property type="evidence" value="ECO:0007669"/>
    <property type="project" value="UniProtKB-KW"/>
</dbReference>
<reference evidence="19" key="1">
    <citation type="journal article" date="2021" name="BMC Genomics">
        <title>Chromosome-level genome assembly and manually-curated proteome of model necrotroph Parastagonospora nodorum Sn15 reveals a genome-wide trove of candidate effector homologs, and redundancy of virulence-related functions within an accessory chromosome.</title>
        <authorList>
            <person name="Bertazzoni S."/>
            <person name="Jones D.A.B."/>
            <person name="Phan H.T."/>
            <person name="Tan K.-C."/>
            <person name="Hane J.K."/>
        </authorList>
    </citation>
    <scope>NUCLEOTIDE SEQUENCE [LARGE SCALE GENOMIC DNA]</scope>
    <source>
        <strain evidence="19">SN15 / ATCC MYA-4574 / FGSC 10173)</strain>
    </source>
</reference>
<evidence type="ECO:0000256" key="8">
    <source>
        <dbReference type="ARBA" id="ARBA00023008"/>
    </source>
</evidence>
<keyword evidence="8" id="KW-0186">Copper</keyword>
<keyword evidence="3" id="KW-0964">Secreted</keyword>
<dbReference type="GO" id="GO:0046872">
    <property type="term" value="F:metal ion binding"/>
    <property type="evidence" value="ECO:0007669"/>
    <property type="project" value="UniProtKB-KW"/>
</dbReference>
<evidence type="ECO:0000256" key="2">
    <source>
        <dbReference type="ARBA" id="ARBA00004613"/>
    </source>
</evidence>
<keyword evidence="10" id="KW-1015">Disulfide bond</keyword>
<evidence type="ECO:0000256" key="13">
    <source>
        <dbReference type="ARBA" id="ARBA00044502"/>
    </source>
</evidence>
<evidence type="ECO:0000256" key="11">
    <source>
        <dbReference type="ARBA" id="ARBA00023277"/>
    </source>
</evidence>
<dbReference type="Gene3D" id="2.70.50.70">
    <property type="match status" value="1"/>
</dbReference>
<dbReference type="PANTHER" id="PTHR33353">
    <property type="entry name" value="PUTATIVE (AFU_ORTHOLOGUE AFUA_1G12560)-RELATED"/>
    <property type="match status" value="1"/>
</dbReference>
<dbReference type="VEuPathDB" id="FungiDB:JI435_059190"/>
<dbReference type="Proteomes" id="UP000663193">
    <property type="component" value="Chromosome 19"/>
</dbReference>
<dbReference type="PANTHER" id="PTHR33353:SF10">
    <property type="entry name" value="ENDO-BETA-1,4-GLUCANASE D"/>
    <property type="match status" value="1"/>
</dbReference>
<sequence length="254" mass="27711">MRTTTLYSAVNLLLPLTSAHYVFSRLIVNNTISHDFQYVRDVTGNAGTRDSMWLKAFPIYGPENANVTCGRGAFPVSNGATIETAVVAAGSEVGFMVSPPFFEGDLIQYIYHEGPGQIFLSKLPDGIESLNDYDGTGDFFKIGYAGPISATAWELNDKLSMNATIPKTTPPGKYIMRIEQFLPSNLRGQSQWFVNCAHIEVVGAGGGAPGPLARFPNAYKEDEPSIWFHEAGTEAGYPTDAMKYVEPKPAVWRG</sequence>
<keyword evidence="4" id="KW-0479">Metal-binding</keyword>
<evidence type="ECO:0000256" key="10">
    <source>
        <dbReference type="ARBA" id="ARBA00023157"/>
    </source>
</evidence>
<evidence type="ECO:0000256" key="4">
    <source>
        <dbReference type="ARBA" id="ARBA00022723"/>
    </source>
</evidence>
<keyword evidence="5 16" id="KW-0732">Signal</keyword>
<keyword evidence="11" id="KW-0119">Carbohydrate metabolism</keyword>
<dbReference type="GO" id="GO:0030245">
    <property type="term" value="P:cellulose catabolic process"/>
    <property type="evidence" value="ECO:0007669"/>
    <property type="project" value="UniProtKB-KW"/>
</dbReference>
<accession>A0A7U2I9B4</accession>
<evidence type="ECO:0000256" key="5">
    <source>
        <dbReference type="ARBA" id="ARBA00022729"/>
    </source>
</evidence>
<evidence type="ECO:0000256" key="9">
    <source>
        <dbReference type="ARBA" id="ARBA00023033"/>
    </source>
</evidence>
<evidence type="ECO:0000256" key="7">
    <source>
        <dbReference type="ARBA" id="ARBA00023002"/>
    </source>
</evidence>
<comment type="catalytic activity">
    <reaction evidence="14">
        <text>[(1-&gt;4)-beta-D-glucosyl]n+m + reduced acceptor + O2 = 4-dehydro-beta-D-glucosyl-[(1-&gt;4)-beta-D-glucosyl]n-1 + [(1-&gt;4)-beta-D-glucosyl]m + acceptor + H2O.</text>
        <dbReference type="EC" id="1.14.99.56"/>
    </reaction>
</comment>
<evidence type="ECO:0000256" key="15">
    <source>
        <dbReference type="ARBA" id="ARBA00047174"/>
    </source>
</evidence>
<feature type="chain" id="PRO_5031187293" description="lytic cellulose monooxygenase (C4-dehydrogenating)" evidence="16">
    <location>
        <begin position="20"/>
        <end position="254"/>
    </location>
</feature>
<feature type="signal peptide" evidence="16">
    <location>
        <begin position="1"/>
        <end position="19"/>
    </location>
</feature>
<organism evidence="18 19">
    <name type="scientific">Phaeosphaeria nodorum (strain SN15 / ATCC MYA-4574 / FGSC 10173)</name>
    <name type="common">Glume blotch fungus</name>
    <name type="synonym">Parastagonospora nodorum</name>
    <dbReference type="NCBI Taxonomy" id="321614"/>
    <lineage>
        <taxon>Eukaryota</taxon>
        <taxon>Fungi</taxon>
        <taxon>Dikarya</taxon>
        <taxon>Ascomycota</taxon>
        <taxon>Pezizomycotina</taxon>
        <taxon>Dothideomycetes</taxon>
        <taxon>Pleosporomycetidae</taxon>
        <taxon>Pleosporales</taxon>
        <taxon>Pleosporineae</taxon>
        <taxon>Phaeosphaeriaceae</taxon>
        <taxon>Parastagonospora</taxon>
    </lineage>
</organism>
<evidence type="ECO:0000256" key="12">
    <source>
        <dbReference type="ARBA" id="ARBA00023326"/>
    </source>
</evidence>
<keyword evidence="7" id="KW-0560">Oxidoreductase</keyword>
<evidence type="ECO:0000256" key="16">
    <source>
        <dbReference type="SAM" id="SignalP"/>
    </source>
</evidence>
<evidence type="ECO:0000259" key="17">
    <source>
        <dbReference type="Pfam" id="PF03443"/>
    </source>
</evidence>
<gene>
    <name evidence="18" type="ORF">JI435_059190</name>
</gene>
<name>A0A7U2I9B4_PHANO</name>
<comment type="subcellular location">
    <subcellularLocation>
        <location evidence="2">Secreted</location>
    </subcellularLocation>
</comment>
<evidence type="ECO:0000313" key="18">
    <source>
        <dbReference type="EMBL" id="QRD05643.1"/>
    </source>
</evidence>
<dbReference type="InterPro" id="IPR005103">
    <property type="entry name" value="AA9_LPMO"/>
</dbReference>
<keyword evidence="12" id="KW-0624">Polysaccharide degradation</keyword>
<dbReference type="Pfam" id="PF03443">
    <property type="entry name" value="AA9"/>
    <property type="match status" value="1"/>
</dbReference>